<dbReference type="NCBIfam" id="NF003818">
    <property type="entry name" value="PRK05409.1"/>
    <property type="match status" value="1"/>
</dbReference>
<dbReference type="SUPFAM" id="SSF51658">
    <property type="entry name" value="Xylose isomerase-like"/>
    <property type="match status" value="1"/>
</dbReference>
<sequence>MNSTHYPQDCEHGCIGVGLRHEHYTQALAQKTCSIDFVELHAENFFAQGGPSRHLLEEIRSLYPVSIHGTSMGLGSLAGVNERYLNRFTQLDNDVNPIYISDHACFTWGDDSGKPLHAGDLLPLKFDTQTLNATVSNIDRVQQAIGRQLLVENVVTYFSFSNNIFAEAEFLAEVAHRTQCGLLVDLNNILVNMHNQKVQDITVNALKWLSYLPQGHINELHLAGSSLPQMGDIIIDDHSQPVSEQCWQLYTLAIQHFPKAATLIEWDNDLPTWDVLLKEAGKARDIRKAAGVSLRKAIP</sequence>
<dbReference type="InterPro" id="IPR036237">
    <property type="entry name" value="Xyl_isomerase-like_sf"/>
</dbReference>
<keyword evidence="2" id="KW-1185">Reference proteome</keyword>
<dbReference type="AlphaFoldDB" id="A0A3N5XZM0"/>
<dbReference type="Pfam" id="PF05114">
    <property type="entry name" value="MbnB_TglH_ChrH"/>
    <property type="match status" value="1"/>
</dbReference>
<dbReference type="Proteomes" id="UP000275281">
    <property type="component" value="Unassembled WGS sequence"/>
</dbReference>
<organism evidence="1 2">
    <name type="scientific">Alteromonas sediminis</name>
    <dbReference type="NCBI Taxonomy" id="2259342"/>
    <lineage>
        <taxon>Bacteria</taxon>
        <taxon>Pseudomonadati</taxon>
        <taxon>Pseudomonadota</taxon>
        <taxon>Gammaproteobacteria</taxon>
        <taxon>Alteromonadales</taxon>
        <taxon>Alteromonadaceae</taxon>
        <taxon>Alteromonas/Salinimonas group</taxon>
        <taxon>Alteromonas</taxon>
    </lineage>
</organism>
<reference evidence="1 2" key="1">
    <citation type="submission" date="2018-11" db="EMBL/GenBank/DDBJ databases">
        <authorList>
            <person name="Ye M.-Q."/>
            <person name="Du Z.-J."/>
        </authorList>
    </citation>
    <scope>NUCLEOTIDE SEQUENCE [LARGE SCALE GENOMIC DNA]</scope>
    <source>
        <strain evidence="1 2">U0105</strain>
    </source>
</reference>
<dbReference type="InterPro" id="IPR007801">
    <property type="entry name" value="MbnB/TglH/ChrH"/>
</dbReference>
<dbReference type="EMBL" id="RPOK01000003">
    <property type="protein sequence ID" value="RPJ66562.1"/>
    <property type="molecule type" value="Genomic_DNA"/>
</dbReference>
<protein>
    <submittedName>
        <fullName evidence="1">DUF692 domain-containing protein</fullName>
    </submittedName>
</protein>
<evidence type="ECO:0000313" key="1">
    <source>
        <dbReference type="EMBL" id="RPJ66562.1"/>
    </source>
</evidence>
<proteinExistence type="predicted"/>
<dbReference type="PANTHER" id="PTHR42194">
    <property type="entry name" value="UPF0276 PROTEIN HI_1600"/>
    <property type="match status" value="1"/>
</dbReference>
<dbReference type="RefSeq" id="WP_124027920.1">
    <property type="nucleotide sequence ID" value="NZ_JBHRSN010000006.1"/>
</dbReference>
<gene>
    <name evidence="1" type="ORF">DRW07_10780</name>
</gene>
<comment type="caution">
    <text evidence="1">The sequence shown here is derived from an EMBL/GenBank/DDBJ whole genome shotgun (WGS) entry which is preliminary data.</text>
</comment>
<accession>A0A3N5XZM0</accession>
<name>A0A3N5XZM0_9ALTE</name>
<dbReference type="Gene3D" id="3.20.20.150">
    <property type="entry name" value="Divalent-metal-dependent TIM barrel enzymes"/>
    <property type="match status" value="1"/>
</dbReference>
<dbReference type="OrthoDB" id="9763101at2"/>
<dbReference type="PANTHER" id="PTHR42194:SF1">
    <property type="entry name" value="UPF0276 PROTEIN HI_1600"/>
    <property type="match status" value="1"/>
</dbReference>
<evidence type="ECO:0000313" key="2">
    <source>
        <dbReference type="Proteomes" id="UP000275281"/>
    </source>
</evidence>